<dbReference type="SUPFAM" id="SSF82199">
    <property type="entry name" value="SET domain"/>
    <property type="match status" value="1"/>
</dbReference>
<gene>
    <name evidence="2" type="ORF">AAG570_006107</name>
</gene>
<dbReference type="Pfam" id="PF00856">
    <property type="entry name" value="SET"/>
    <property type="match status" value="1"/>
</dbReference>
<dbReference type="CDD" id="cd20071">
    <property type="entry name" value="SET_SMYD"/>
    <property type="match status" value="1"/>
</dbReference>
<sequence>MCGARCPGLGVRLGHTPEECALLAKVGRQEVDDLLKRVVRADGGTEEDAGEAYNPIVPLRCLLLKKHHPDRWKQINELESHNEIRKTSYPELWASNQRTVVDVVIKKWRIDEFTEEELHTVCGYLEVNSFSIGGRGGCIELRGLYGGHVSLMCHDCTPNTTHTDDESLLMTVRASLAIDKGQPITITYASTLQGTVQRRRHLRESKFFECRCRRCSDPRELGTMLSALRCANCRVGDLLPLKPLEDSSPWSCGSPNCGATVTSDQVQAIVGRIEADFDRIKEGTIEDLEDFLNRHEGVLHSNHYLMVGAMYPLSQMYGKLEGHMIHQMSEEGLARKVDICRSLLKIFGAIEPGMSRIRGKLSLIYQLLT</sequence>
<dbReference type="InterPro" id="IPR053010">
    <property type="entry name" value="SET_SmydA-8"/>
</dbReference>
<dbReference type="EMBL" id="JBFDAA010000019">
    <property type="protein sequence ID" value="KAL1115817.1"/>
    <property type="molecule type" value="Genomic_DNA"/>
</dbReference>
<dbReference type="GO" id="GO:0008276">
    <property type="term" value="F:protein methyltransferase activity"/>
    <property type="evidence" value="ECO:0007669"/>
    <property type="project" value="UniProtKB-ARBA"/>
</dbReference>
<dbReference type="InterPro" id="IPR046341">
    <property type="entry name" value="SET_dom_sf"/>
</dbReference>
<dbReference type="GO" id="GO:0008170">
    <property type="term" value="F:N-methyltransferase activity"/>
    <property type="evidence" value="ECO:0007669"/>
    <property type="project" value="UniProtKB-ARBA"/>
</dbReference>
<proteinExistence type="predicted"/>
<accession>A0ABD0XX25</accession>
<evidence type="ECO:0000259" key="1">
    <source>
        <dbReference type="Pfam" id="PF00856"/>
    </source>
</evidence>
<evidence type="ECO:0000313" key="2">
    <source>
        <dbReference type="EMBL" id="KAL1115817.1"/>
    </source>
</evidence>
<dbReference type="PANTHER" id="PTHR46455">
    <property type="entry name" value="SET AND MYND DOMAIN CONTAINING, ARTHROPOD-SPECIFIC, MEMBER 4, ISOFORM A"/>
    <property type="match status" value="1"/>
</dbReference>
<feature type="domain" description="SET" evidence="1">
    <location>
        <begin position="97"/>
        <end position="188"/>
    </location>
</feature>
<protein>
    <recommendedName>
        <fullName evidence="1">SET domain-containing protein</fullName>
    </recommendedName>
</protein>
<dbReference type="AlphaFoldDB" id="A0ABD0XX25"/>
<dbReference type="PANTHER" id="PTHR46455:SF5">
    <property type="entry name" value="SET AND MYND DOMAIN CONTAINING, ARTHROPOD-SPECIFIC, MEMBER 4, ISOFORM A"/>
    <property type="match status" value="1"/>
</dbReference>
<dbReference type="Gene3D" id="1.25.40.10">
    <property type="entry name" value="Tetratricopeptide repeat domain"/>
    <property type="match status" value="1"/>
</dbReference>
<dbReference type="InterPro" id="IPR011990">
    <property type="entry name" value="TPR-like_helical_dom_sf"/>
</dbReference>
<dbReference type="GO" id="GO:0008757">
    <property type="term" value="F:S-adenosylmethionine-dependent methyltransferase activity"/>
    <property type="evidence" value="ECO:0007669"/>
    <property type="project" value="UniProtKB-ARBA"/>
</dbReference>
<keyword evidence="3" id="KW-1185">Reference proteome</keyword>
<comment type="caution">
    <text evidence="2">The sequence shown here is derived from an EMBL/GenBank/DDBJ whole genome shotgun (WGS) entry which is preliminary data.</text>
</comment>
<dbReference type="InterPro" id="IPR001214">
    <property type="entry name" value="SET_dom"/>
</dbReference>
<dbReference type="Proteomes" id="UP001558652">
    <property type="component" value="Unassembled WGS sequence"/>
</dbReference>
<dbReference type="Gene3D" id="2.170.270.10">
    <property type="entry name" value="SET domain"/>
    <property type="match status" value="1"/>
</dbReference>
<reference evidence="2 3" key="1">
    <citation type="submission" date="2024-07" db="EMBL/GenBank/DDBJ databases">
        <title>Chromosome-level genome assembly of the water stick insect Ranatra chinensis (Heteroptera: Nepidae).</title>
        <authorList>
            <person name="Liu X."/>
        </authorList>
    </citation>
    <scope>NUCLEOTIDE SEQUENCE [LARGE SCALE GENOMIC DNA]</scope>
    <source>
        <strain evidence="2">Cailab_2021Rc</strain>
        <tissue evidence="2">Muscle</tissue>
    </source>
</reference>
<name>A0ABD0XX25_9HEMI</name>
<organism evidence="2 3">
    <name type="scientific">Ranatra chinensis</name>
    <dbReference type="NCBI Taxonomy" id="642074"/>
    <lineage>
        <taxon>Eukaryota</taxon>
        <taxon>Metazoa</taxon>
        <taxon>Ecdysozoa</taxon>
        <taxon>Arthropoda</taxon>
        <taxon>Hexapoda</taxon>
        <taxon>Insecta</taxon>
        <taxon>Pterygota</taxon>
        <taxon>Neoptera</taxon>
        <taxon>Paraneoptera</taxon>
        <taxon>Hemiptera</taxon>
        <taxon>Heteroptera</taxon>
        <taxon>Panheteroptera</taxon>
        <taxon>Nepomorpha</taxon>
        <taxon>Nepidae</taxon>
        <taxon>Ranatrinae</taxon>
        <taxon>Ranatra</taxon>
    </lineage>
</organism>
<evidence type="ECO:0000313" key="3">
    <source>
        <dbReference type="Proteomes" id="UP001558652"/>
    </source>
</evidence>